<feature type="compositionally biased region" description="Basic residues" evidence="1">
    <location>
        <begin position="223"/>
        <end position="237"/>
    </location>
</feature>
<evidence type="ECO:0000313" key="3">
    <source>
        <dbReference type="Proteomes" id="UP000016927"/>
    </source>
</evidence>
<reference evidence="2 3" key="1">
    <citation type="journal article" date="2013" name="BMC Genomics">
        <title>Comparative genomics of parasitic silkworm microsporidia reveal an association between genome expansion and host adaptation.</title>
        <authorList>
            <person name="Pan G."/>
            <person name="Xu J."/>
            <person name="Li T."/>
            <person name="Xia Q."/>
            <person name="Liu S.L."/>
            <person name="Zhang G."/>
            <person name="Li S."/>
            <person name="Li C."/>
            <person name="Liu H."/>
            <person name="Yang L."/>
            <person name="Liu T."/>
            <person name="Zhang X."/>
            <person name="Wu Z."/>
            <person name="Fan W."/>
            <person name="Dang X."/>
            <person name="Xiang H."/>
            <person name="Tao M."/>
            <person name="Li Y."/>
            <person name="Hu J."/>
            <person name="Li Z."/>
            <person name="Lin L."/>
            <person name="Luo J."/>
            <person name="Geng L."/>
            <person name="Wang L."/>
            <person name="Long M."/>
            <person name="Wan Y."/>
            <person name="He N."/>
            <person name="Zhang Z."/>
            <person name="Lu C."/>
            <person name="Keeling P.J."/>
            <person name="Wang J."/>
            <person name="Xiang Z."/>
            <person name="Zhou Z."/>
        </authorList>
    </citation>
    <scope>NUCLEOTIDE SEQUENCE [LARGE SCALE GENOMIC DNA]</scope>
    <source>
        <strain evidence="3">CQ1 / CVCC 102059</strain>
    </source>
</reference>
<evidence type="ECO:0000313" key="2">
    <source>
        <dbReference type="EMBL" id="EOB15105.1"/>
    </source>
</evidence>
<gene>
    <name evidence="2" type="ORF">NBO_10g0095</name>
</gene>
<feature type="region of interest" description="Disordered" evidence="1">
    <location>
        <begin position="162"/>
        <end position="193"/>
    </location>
</feature>
<dbReference type="AlphaFoldDB" id="R0MLI2"/>
<sequence length="390" mass="45344">MKTIQTLIFMSVIRNGSNKSKPEEQVDENPQTSETKIEFPKAKPFNSLQELMNNIKEEYNINSEYESDEIQNEEGFGYLPPTNLLYYRSMDDLPSHKQTINSEMQNKNIQEKSQNIPIDEEHKNDSQDVTNEPHNNIVEDVKDSSIDKNPINNNHQLQNQKFKVSSDKKQFSGSKAKRNTRPRLAMTDSDNQLYPKKLLQNRDRPIVKKTSFFRKKINELKAKKFNQKNPQKRYKRTKGAEIKDLRRKKKPKNDKLKKSKKSPKFKSKDNTLEHTPSMIDLTQGDDPNAYLTIHESENIRPIEDFKIDNDKSPKIKAEIDGAESKLKGVKSKAVRDELYDKDDLKDINNKTHRVVDSIQHTKSQIPLDIVHNVKPHNIIKLTFSFGKTKS</sequence>
<feature type="compositionally biased region" description="Basic residues" evidence="1">
    <location>
        <begin position="245"/>
        <end position="265"/>
    </location>
</feature>
<evidence type="ECO:0000256" key="1">
    <source>
        <dbReference type="SAM" id="MobiDB-lite"/>
    </source>
</evidence>
<keyword evidence="3" id="KW-1185">Reference proteome</keyword>
<dbReference type="VEuPathDB" id="MicrosporidiaDB:NBO_10g0095"/>
<feature type="region of interest" description="Disordered" evidence="1">
    <location>
        <begin position="223"/>
        <end position="286"/>
    </location>
</feature>
<dbReference type="EMBL" id="KB908918">
    <property type="protein sequence ID" value="EOB15105.1"/>
    <property type="molecule type" value="Genomic_DNA"/>
</dbReference>
<dbReference type="HOGENOM" id="CLU_715896_0_0_1"/>
<protein>
    <submittedName>
        <fullName evidence="2">Uncharacterized protein</fullName>
    </submittedName>
</protein>
<proteinExistence type="predicted"/>
<name>R0MLI2_NOSB1</name>
<dbReference type="OrthoDB" id="10662065at2759"/>
<dbReference type="Proteomes" id="UP000016927">
    <property type="component" value="Unassembled WGS sequence"/>
</dbReference>
<accession>R0MLI2</accession>
<organism evidence="2 3">
    <name type="scientific">Nosema bombycis (strain CQ1 / CVCC 102059)</name>
    <name type="common">Microsporidian parasite</name>
    <name type="synonym">Pebrine of silkworm</name>
    <dbReference type="NCBI Taxonomy" id="578461"/>
    <lineage>
        <taxon>Eukaryota</taxon>
        <taxon>Fungi</taxon>
        <taxon>Fungi incertae sedis</taxon>
        <taxon>Microsporidia</taxon>
        <taxon>Nosematidae</taxon>
        <taxon>Nosema</taxon>
    </lineage>
</organism>